<dbReference type="RefSeq" id="WP_126195702.1">
    <property type="nucleotide sequence ID" value="NZ_CP085954.1"/>
</dbReference>
<gene>
    <name evidence="1" type="ORF">KFZ73_21650</name>
    <name evidence="2" type="ORF">NCTC10741_01564</name>
</gene>
<evidence type="ECO:0000313" key="2">
    <source>
        <dbReference type="EMBL" id="VDR38444.1"/>
    </source>
</evidence>
<dbReference type="EMBL" id="LR131273">
    <property type="protein sequence ID" value="VDR38444.1"/>
    <property type="molecule type" value="Genomic_DNA"/>
</dbReference>
<dbReference type="Proteomes" id="UP000271626">
    <property type="component" value="Chromosome"/>
</dbReference>
<proteinExistence type="predicted"/>
<dbReference type="AlphaFoldDB" id="A0A3P8K073"/>
<dbReference type="EMBL" id="JAGXOE010000084">
    <property type="protein sequence ID" value="MBS4103838.1"/>
    <property type="molecule type" value="Genomic_DNA"/>
</dbReference>
<keyword evidence="4" id="KW-1185">Reference proteome</keyword>
<accession>A0A3P8K073</accession>
<evidence type="ECO:0000313" key="4">
    <source>
        <dbReference type="Proteomes" id="UP000676853"/>
    </source>
</evidence>
<sequence>MHDIHACARNTGRSIELQTLGKQIVNGRRVTATRPLEFVTALAAGRGRASLSSLEEGLFGGQAGKSAVANLAYRARTLGIRIEFDRYAEHYVLGSSVTVDALEAIRALRRGDPIAAAWLYDGPFLRASASQFSHEIRGALAHEVNSRLGDLAGIERDFYVRRFGDLLFTRDSARTSAIL</sequence>
<name>A0A3P8K073_TSUPA</name>
<protein>
    <submittedName>
        <fullName evidence="2">Uncharacterized protein</fullName>
    </submittedName>
</protein>
<reference evidence="1 4" key="2">
    <citation type="submission" date="2021-04" db="EMBL/GenBank/DDBJ databases">
        <title>Whole genome sequence analysis of a thiophenic sulfur metabolizing bacteria.</title>
        <authorList>
            <person name="Akhtar N."/>
            <person name="Akram J."/>
            <person name="Aslam A."/>
        </authorList>
    </citation>
    <scope>NUCLEOTIDE SEQUENCE [LARGE SCALE GENOMIC DNA]</scope>
    <source>
        <strain evidence="1 4">3OW</strain>
    </source>
</reference>
<evidence type="ECO:0000313" key="1">
    <source>
        <dbReference type="EMBL" id="MBS4103838.1"/>
    </source>
</evidence>
<reference evidence="2 3" key="1">
    <citation type="submission" date="2018-12" db="EMBL/GenBank/DDBJ databases">
        <authorList>
            <consortium name="Pathogen Informatics"/>
        </authorList>
    </citation>
    <scope>NUCLEOTIDE SEQUENCE [LARGE SCALE GENOMIC DNA]</scope>
    <source>
        <strain evidence="2 3">NCTC10741</strain>
    </source>
</reference>
<organism evidence="2 3">
    <name type="scientific">Tsukamurella paurometabola</name>
    <name type="common">Corynebacterium paurometabolum</name>
    <dbReference type="NCBI Taxonomy" id="2061"/>
    <lineage>
        <taxon>Bacteria</taxon>
        <taxon>Bacillati</taxon>
        <taxon>Actinomycetota</taxon>
        <taxon>Actinomycetes</taxon>
        <taxon>Mycobacteriales</taxon>
        <taxon>Tsukamurellaceae</taxon>
        <taxon>Tsukamurella</taxon>
    </lineage>
</organism>
<evidence type="ECO:0000313" key="3">
    <source>
        <dbReference type="Proteomes" id="UP000271626"/>
    </source>
</evidence>
<dbReference type="OrthoDB" id="4543123at2"/>
<dbReference type="Proteomes" id="UP000676853">
    <property type="component" value="Unassembled WGS sequence"/>
</dbReference>